<dbReference type="Pfam" id="PF14383">
    <property type="entry name" value="VARLMGL"/>
    <property type="match status" value="1"/>
</dbReference>
<feature type="compositionally biased region" description="Polar residues" evidence="1">
    <location>
        <begin position="1"/>
        <end position="11"/>
    </location>
</feature>
<feature type="compositionally biased region" description="Polar residues" evidence="1">
    <location>
        <begin position="65"/>
        <end position="77"/>
    </location>
</feature>
<evidence type="ECO:0000256" key="1">
    <source>
        <dbReference type="SAM" id="MobiDB-lite"/>
    </source>
</evidence>
<feature type="compositionally biased region" description="Basic and acidic residues" evidence="1">
    <location>
        <begin position="247"/>
        <end position="262"/>
    </location>
</feature>
<feature type="region of interest" description="Disordered" evidence="1">
    <location>
        <begin position="220"/>
        <end position="270"/>
    </location>
</feature>
<evidence type="ECO:0000313" key="3">
    <source>
        <dbReference type="EMBL" id="CAK9319663.1"/>
    </source>
</evidence>
<dbReference type="InterPro" id="IPR032795">
    <property type="entry name" value="DUF3741-assoc"/>
</dbReference>
<dbReference type="PANTHER" id="PTHR37234:SF1">
    <property type="entry name" value="OS03G0319200 PROTEIN"/>
    <property type="match status" value="1"/>
</dbReference>
<sequence>MKRQNSQLSSTSRRDPPPESLRAKSIGCMSGIIHLLSKYQNHHKKSLTFGKSKLEKDIIVYSSSSPKSDQTLVSTAGISPATPPPQRQRRSRSDNREGKGTDVVDFGRRRISCDLQTRSPTLSAEIRRSGSVNSPTTIGKSPALVARLMGLEAVPVEETSSEKRRKLLGALEKCDNDLKALKEIIMAFRSPERHPPSAVIGRNCLNRDEVRTISGRKCRDCNYGDGEKPQPQPCSRLHLNRSNRTSKGRENGEQDIEQEPKKKNPAAIEEDRISISSLNPITKLQERIMKLQHISSIPLETKASSRIIMENMKKKKKKQQENDDDQPLTWRSKTMGESLEEISKEISWGLKHEMAKIGMALQHHIYKDLIDEMLIDIMPFSSAYYSSFLIPFDSSIPPFEACRRRLRF</sequence>
<keyword evidence="4" id="KW-1185">Reference proteome</keyword>
<evidence type="ECO:0000259" key="2">
    <source>
        <dbReference type="Pfam" id="PF14383"/>
    </source>
</evidence>
<feature type="region of interest" description="Disordered" evidence="1">
    <location>
        <begin position="65"/>
        <end position="103"/>
    </location>
</feature>
<feature type="region of interest" description="Disordered" evidence="1">
    <location>
        <begin position="1"/>
        <end position="25"/>
    </location>
</feature>
<dbReference type="PANTHER" id="PTHR37234">
    <property type="entry name" value="OS03G0319200 PROTEIN"/>
    <property type="match status" value="1"/>
</dbReference>
<dbReference type="Proteomes" id="UP001642487">
    <property type="component" value="Chromosome 4"/>
</dbReference>
<feature type="compositionally biased region" description="Basic and acidic residues" evidence="1">
    <location>
        <begin position="91"/>
        <end position="103"/>
    </location>
</feature>
<evidence type="ECO:0000313" key="4">
    <source>
        <dbReference type="Proteomes" id="UP001642487"/>
    </source>
</evidence>
<feature type="domain" description="DUF3741" evidence="2">
    <location>
        <begin position="140"/>
        <end position="155"/>
    </location>
</feature>
<reference evidence="3 4" key="1">
    <citation type="submission" date="2024-03" db="EMBL/GenBank/DDBJ databases">
        <authorList>
            <person name="Gkanogiannis A."/>
            <person name="Becerra Lopez-Lavalle L."/>
        </authorList>
    </citation>
    <scope>NUCLEOTIDE SEQUENCE [LARGE SCALE GENOMIC DNA]</scope>
</reference>
<proteinExistence type="predicted"/>
<gene>
    <name evidence="3" type="ORF">CITCOLO1_LOCUS11677</name>
</gene>
<name>A0ABP0YGM9_9ROSI</name>
<accession>A0ABP0YGM9</accession>
<dbReference type="EMBL" id="OZ021738">
    <property type="protein sequence ID" value="CAK9319663.1"/>
    <property type="molecule type" value="Genomic_DNA"/>
</dbReference>
<organism evidence="3 4">
    <name type="scientific">Citrullus colocynthis</name>
    <name type="common">colocynth</name>
    <dbReference type="NCBI Taxonomy" id="252529"/>
    <lineage>
        <taxon>Eukaryota</taxon>
        <taxon>Viridiplantae</taxon>
        <taxon>Streptophyta</taxon>
        <taxon>Embryophyta</taxon>
        <taxon>Tracheophyta</taxon>
        <taxon>Spermatophyta</taxon>
        <taxon>Magnoliopsida</taxon>
        <taxon>eudicotyledons</taxon>
        <taxon>Gunneridae</taxon>
        <taxon>Pentapetalae</taxon>
        <taxon>rosids</taxon>
        <taxon>fabids</taxon>
        <taxon>Cucurbitales</taxon>
        <taxon>Cucurbitaceae</taxon>
        <taxon>Benincaseae</taxon>
        <taxon>Citrullus</taxon>
    </lineage>
</organism>
<protein>
    <recommendedName>
        <fullName evidence="2">DUF3741 domain-containing protein</fullName>
    </recommendedName>
</protein>